<organism evidence="1 2">
    <name type="scientific">Penicillium expansum</name>
    <name type="common">Blue mold rot fungus</name>
    <dbReference type="NCBI Taxonomy" id="27334"/>
    <lineage>
        <taxon>Eukaryota</taxon>
        <taxon>Fungi</taxon>
        <taxon>Dikarya</taxon>
        <taxon>Ascomycota</taxon>
        <taxon>Pezizomycotina</taxon>
        <taxon>Eurotiomycetes</taxon>
        <taxon>Eurotiomycetidae</taxon>
        <taxon>Eurotiales</taxon>
        <taxon>Aspergillaceae</taxon>
        <taxon>Penicillium</taxon>
    </lineage>
</organism>
<dbReference type="AlphaFoldDB" id="A0A0A2KUQ1"/>
<keyword evidence="2" id="KW-1185">Reference proteome</keyword>
<comment type="caution">
    <text evidence="1">The sequence shown here is derived from an EMBL/GenBank/DDBJ whole genome shotgun (WGS) entry which is preliminary data.</text>
</comment>
<protein>
    <submittedName>
        <fullName evidence="1">Uncharacterized protein</fullName>
    </submittedName>
</protein>
<dbReference type="Proteomes" id="UP000030143">
    <property type="component" value="Unassembled WGS sequence"/>
</dbReference>
<dbReference type="EMBL" id="JQFZ01000170">
    <property type="protein sequence ID" value="KGO56456.1"/>
    <property type="molecule type" value="Genomic_DNA"/>
</dbReference>
<dbReference type="GeneID" id="27680753"/>
<reference evidence="1 2" key="1">
    <citation type="journal article" date="2015" name="Mol. Plant Microbe Interact.">
        <title>Genome, transcriptome, and functional analyses of Penicillium expansum provide new insights into secondary metabolism and pathogenicity.</title>
        <authorList>
            <person name="Ballester A.R."/>
            <person name="Marcet-Houben M."/>
            <person name="Levin E."/>
            <person name="Sela N."/>
            <person name="Selma-Lazaro C."/>
            <person name="Carmona L."/>
            <person name="Wisniewski M."/>
            <person name="Droby S."/>
            <person name="Gonzalez-Candelas L."/>
            <person name="Gabaldon T."/>
        </authorList>
    </citation>
    <scope>NUCLEOTIDE SEQUENCE [LARGE SCALE GENOMIC DNA]</scope>
    <source>
        <strain evidence="1 2">MD-8</strain>
    </source>
</reference>
<dbReference type="RefSeq" id="XP_016598251.1">
    <property type="nucleotide sequence ID" value="XM_016745333.1"/>
</dbReference>
<proteinExistence type="predicted"/>
<dbReference type="HOGENOM" id="CLU_2638825_0_0_1"/>
<dbReference type="OrthoDB" id="4359659at2759"/>
<dbReference type="VEuPathDB" id="FungiDB:PEXP_053660"/>
<dbReference type="PhylomeDB" id="A0A0A2KUQ1"/>
<evidence type="ECO:0000313" key="2">
    <source>
        <dbReference type="Proteomes" id="UP000030143"/>
    </source>
</evidence>
<gene>
    <name evidence="1" type="ORF">PEX2_080630</name>
</gene>
<name>A0A0A2KUQ1_PENEN</name>
<evidence type="ECO:0000313" key="1">
    <source>
        <dbReference type="EMBL" id="KGO56456.1"/>
    </source>
</evidence>
<accession>A0A0A2KUQ1</accession>
<sequence>MIAVECTLRLPTPTSHFSLLTLPSHSPFPLSSLPQIKLLKEATPQRELLQRSTTHYTGKRMDERINTKVANVESILI</sequence>